<dbReference type="AlphaFoldDB" id="A0A1J4TAT1"/>
<reference evidence="1 2" key="1">
    <citation type="journal article" date="2016" name="Environ. Microbiol.">
        <title>Genomic resolution of a cold subsurface aquifer community provides metabolic insights for novel microbes adapted to high CO concentrations.</title>
        <authorList>
            <person name="Probst A.J."/>
            <person name="Castelle C.J."/>
            <person name="Singh A."/>
            <person name="Brown C.T."/>
            <person name="Anantharaman K."/>
            <person name="Sharon I."/>
            <person name="Hug L.A."/>
            <person name="Burstein D."/>
            <person name="Emerson J.B."/>
            <person name="Thomas B.C."/>
            <person name="Banfield J.F."/>
        </authorList>
    </citation>
    <scope>NUCLEOTIDE SEQUENCE [LARGE SCALE GENOMIC DNA]</scope>
    <source>
        <strain evidence="1">CG1_02_41_21</strain>
    </source>
</reference>
<protein>
    <submittedName>
        <fullName evidence="1">Uncharacterized protein</fullName>
    </submittedName>
</protein>
<sequence length="156" mass="17655">MKLTIKRIQLPETPESFLHHAGWGLIYDRRRGVNSFVKRLGSGFYPRLHLYVDERDDSVVFNMHLDQKEASYAGSHMHNAESDSELVAAEIENIRQSLGISSGPEKDYNQTGTNSKKDEVGIKISQSQYNPGNFAADLADLKVAKPKSFWQRLFGL</sequence>
<dbReference type="EMBL" id="MNUV01000005">
    <property type="protein sequence ID" value="OIO08457.1"/>
    <property type="molecule type" value="Genomic_DNA"/>
</dbReference>
<proteinExistence type="predicted"/>
<evidence type="ECO:0000313" key="2">
    <source>
        <dbReference type="Proteomes" id="UP000182860"/>
    </source>
</evidence>
<gene>
    <name evidence="1" type="ORF">AUJ35_00185</name>
</gene>
<name>A0A1J4TAT1_9BACT</name>
<dbReference type="Proteomes" id="UP000182860">
    <property type="component" value="Unassembled WGS sequence"/>
</dbReference>
<organism evidence="1 2">
    <name type="scientific">Candidatus Falkowbacteria bacterium CG1_02_41_21</name>
    <dbReference type="NCBI Taxonomy" id="1805147"/>
    <lineage>
        <taxon>Bacteria</taxon>
        <taxon>Candidatus Falkowiibacteriota</taxon>
    </lineage>
</organism>
<accession>A0A1J4TAT1</accession>
<evidence type="ECO:0000313" key="1">
    <source>
        <dbReference type="EMBL" id="OIO08457.1"/>
    </source>
</evidence>
<comment type="caution">
    <text evidence="1">The sequence shown here is derived from an EMBL/GenBank/DDBJ whole genome shotgun (WGS) entry which is preliminary data.</text>
</comment>